<feature type="region of interest" description="Disordered" evidence="1">
    <location>
        <begin position="23"/>
        <end position="48"/>
    </location>
</feature>
<proteinExistence type="predicted"/>
<organism evidence="2 3">
    <name type="scientific">Waltera acetigignens</name>
    <dbReference type="NCBI Taxonomy" id="2981769"/>
    <lineage>
        <taxon>Bacteria</taxon>
        <taxon>Bacillati</taxon>
        <taxon>Bacillota</taxon>
        <taxon>Clostridia</taxon>
        <taxon>Lachnospirales</taxon>
        <taxon>Lachnospiraceae</taxon>
        <taxon>Waltera</taxon>
    </lineage>
</organism>
<evidence type="ECO:0000313" key="2">
    <source>
        <dbReference type="EMBL" id="MCC2120514.1"/>
    </source>
</evidence>
<name>A0AAE3A1B6_9FIRM</name>
<sequence length="48" mass="5269">MIKQGGGSSPAVIFWRKAYDNKISDDFHAGGGNRKADRKERAGMDEIS</sequence>
<evidence type="ECO:0000256" key="1">
    <source>
        <dbReference type="SAM" id="MobiDB-lite"/>
    </source>
</evidence>
<gene>
    <name evidence="2" type="ORF">LKD75_13095</name>
</gene>
<dbReference type="AlphaFoldDB" id="A0AAE3A1B6"/>
<keyword evidence="3" id="KW-1185">Reference proteome</keyword>
<comment type="caution">
    <text evidence="2">The sequence shown here is derived from an EMBL/GenBank/DDBJ whole genome shotgun (WGS) entry which is preliminary data.</text>
</comment>
<accession>A0AAE3A1B6</accession>
<evidence type="ECO:0000313" key="3">
    <source>
        <dbReference type="Proteomes" id="UP001197795"/>
    </source>
</evidence>
<protein>
    <submittedName>
        <fullName evidence="2">Uncharacterized protein</fullName>
    </submittedName>
</protein>
<dbReference type="EMBL" id="JAJEPV010000035">
    <property type="protein sequence ID" value="MCC2120514.1"/>
    <property type="molecule type" value="Genomic_DNA"/>
</dbReference>
<reference evidence="2 3" key="1">
    <citation type="submission" date="2021-10" db="EMBL/GenBank/DDBJ databases">
        <title>Anaerobic single-cell dispensing facilitates the cultivation of human gut bacteria.</title>
        <authorList>
            <person name="Afrizal A."/>
        </authorList>
    </citation>
    <scope>NUCLEOTIDE SEQUENCE [LARGE SCALE GENOMIC DNA]</scope>
    <source>
        <strain evidence="2 3">CLA-AA-H273</strain>
    </source>
</reference>
<dbReference type="Proteomes" id="UP001197795">
    <property type="component" value="Unassembled WGS sequence"/>
</dbReference>